<comment type="similarity">
    <text evidence="1">Belongs to the D-glutamate cyclase family.</text>
</comment>
<keyword evidence="2" id="KW-0456">Lyase</keyword>
<dbReference type="EMBL" id="CVMT01000006">
    <property type="protein sequence ID" value="CRG89507.1"/>
    <property type="molecule type" value="Genomic_DNA"/>
</dbReference>
<organism evidence="3 4">
    <name type="scientific">Talaromyces islandicus</name>
    <name type="common">Penicillium islandicum</name>
    <dbReference type="NCBI Taxonomy" id="28573"/>
    <lineage>
        <taxon>Eukaryota</taxon>
        <taxon>Fungi</taxon>
        <taxon>Dikarya</taxon>
        <taxon>Ascomycota</taxon>
        <taxon>Pezizomycotina</taxon>
        <taxon>Eurotiomycetes</taxon>
        <taxon>Eurotiomycetidae</taxon>
        <taxon>Eurotiales</taxon>
        <taxon>Trichocomaceae</taxon>
        <taxon>Talaromyces</taxon>
        <taxon>Talaromyces sect. Islandici</taxon>
    </lineage>
</organism>
<evidence type="ECO:0000313" key="4">
    <source>
        <dbReference type="Proteomes" id="UP000054383"/>
    </source>
</evidence>
<evidence type="ECO:0000256" key="2">
    <source>
        <dbReference type="ARBA" id="ARBA00023239"/>
    </source>
</evidence>
<reference evidence="3 4" key="1">
    <citation type="submission" date="2015-04" db="EMBL/GenBank/DDBJ databases">
        <authorList>
            <person name="Syromyatnikov M.Y."/>
            <person name="Popov V.N."/>
        </authorList>
    </citation>
    <scope>NUCLEOTIDE SEQUENCE [LARGE SCALE GENOMIC DNA]</scope>
    <source>
        <strain evidence="3">WF-38-12</strain>
    </source>
</reference>
<dbReference type="STRING" id="28573.A0A0U1M1R0"/>
<evidence type="ECO:0000313" key="3">
    <source>
        <dbReference type="EMBL" id="CRG89507.1"/>
    </source>
</evidence>
<name>A0A0U1M1R0_TALIS</name>
<dbReference type="OrthoDB" id="10262538at2759"/>
<dbReference type="PANTHER" id="PTHR32022:SF10">
    <property type="entry name" value="D-GLUTAMATE CYCLASE, MITOCHONDRIAL"/>
    <property type="match status" value="1"/>
</dbReference>
<dbReference type="AlphaFoldDB" id="A0A0U1M1R0"/>
<dbReference type="Gene3D" id="3.30.2040.10">
    <property type="entry name" value="PSTPO5379-like domain"/>
    <property type="match status" value="1"/>
</dbReference>
<dbReference type="Pfam" id="PF07286">
    <property type="entry name" value="D-Glu_cyclase"/>
    <property type="match status" value="1"/>
</dbReference>
<dbReference type="Gene3D" id="3.40.1640.10">
    <property type="entry name" value="PSTPO5379-like"/>
    <property type="match status" value="1"/>
</dbReference>
<dbReference type="SUPFAM" id="SSF160920">
    <property type="entry name" value="PSTPO5379-like"/>
    <property type="match status" value="1"/>
</dbReference>
<dbReference type="PANTHER" id="PTHR32022">
    <property type="entry name" value="D-GLUTAMATE CYCLASE, MITOCHONDRIAL"/>
    <property type="match status" value="1"/>
</dbReference>
<proteinExistence type="inferred from homology"/>
<accession>A0A0U1M1R0</accession>
<protein>
    <submittedName>
        <fullName evidence="3">Uncharacterized protein</fullName>
    </submittedName>
</protein>
<dbReference type="FunFam" id="3.30.2040.10:FF:000001">
    <property type="entry name" value="D-glutamate cyclase, mitochondrial"/>
    <property type="match status" value="1"/>
</dbReference>
<dbReference type="OMA" id="NVPMYKT"/>
<dbReference type="InterPro" id="IPR038021">
    <property type="entry name" value="Putative_hydro-lyase"/>
</dbReference>
<dbReference type="GO" id="GO:0047820">
    <property type="term" value="F:D-glutamate cyclase activity"/>
    <property type="evidence" value="ECO:0007669"/>
    <property type="project" value="TreeGrafter"/>
</dbReference>
<evidence type="ECO:0000256" key="1">
    <source>
        <dbReference type="ARBA" id="ARBA00007896"/>
    </source>
</evidence>
<dbReference type="GO" id="GO:0006536">
    <property type="term" value="P:glutamate metabolic process"/>
    <property type="evidence" value="ECO:0007669"/>
    <property type="project" value="TreeGrafter"/>
</dbReference>
<sequence>MSSSSAPLPLVTGHDVRLAARRNECTVPTAGLAKGYLQANMIVLPSRYAADFRSLCARNPVPCPLIGESGSVGQYDAVKSSLSSLSSSKSQSVSVIQTTDLDLRRDVGRYMVYHDAKPVKTGCLDICNEWTDDHVAFLIGCSYSFETALTNAGLTPPHVYANTNVPMYRTTIPLCPAGVFTGSTYVVSLRAYNATDLAKVRNVTAKYHATHGEPIAWGWDSLEKLGIKDIGKQDWGDSPVTQDGRPLASLVGSEEVIPVFWGCGVTPQEAVMRAGLEGIVMGHMPGHMLLLDCVDDDIV</sequence>
<dbReference type="Proteomes" id="UP000054383">
    <property type="component" value="Unassembled WGS sequence"/>
</dbReference>
<gene>
    <name evidence="3" type="ORF">PISL3812_06543</name>
</gene>
<keyword evidence="4" id="KW-1185">Reference proteome</keyword>
<dbReference type="InterPro" id="IPR009906">
    <property type="entry name" value="D-Glu_cyclase"/>
</dbReference>